<evidence type="ECO:0000313" key="2">
    <source>
        <dbReference type="Proteomes" id="UP000193380"/>
    </source>
</evidence>
<dbReference type="SUPFAM" id="SSF55931">
    <property type="entry name" value="Glutamine synthetase/guanido kinase"/>
    <property type="match status" value="1"/>
</dbReference>
<dbReference type="GO" id="GO:0004356">
    <property type="term" value="F:glutamine synthetase activity"/>
    <property type="evidence" value="ECO:0007669"/>
    <property type="project" value="TreeGrafter"/>
</dbReference>
<dbReference type="GO" id="GO:0005737">
    <property type="term" value="C:cytoplasm"/>
    <property type="evidence" value="ECO:0007669"/>
    <property type="project" value="TreeGrafter"/>
</dbReference>
<dbReference type="PANTHER" id="PTHR20852:SF43">
    <property type="entry name" value="GLUTAMINE SYNTHETASE"/>
    <property type="match status" value="1"/>
</dbReference>
<dbReference type="Proteomes" id="UP000193380">
    <property type="component" value="Unassembled WGS sequence"/>
</dbReference>
<dbReference type="GO" id="GO:0006542">
    <property type="term" value="P:glutamine biosynthetic process"/>
    <property type="evidence" value="ECO:0007669"/>
    <property type="project" value="TreeGrafter"/>
</dbReference>
<proteinExistence type="predicted"/>
<protein>
    <submittedName>
        <fullName evidence="1">Uncharacterized protein</fullName>
    </submittedName>
</protein>
<gene>
    <name evidence="1" type="ORF">GSONMT00025928001</name>
</gene>
<evidence type="ECO:0000313" key="1">
    <source>
        <dbReference type="EMBL" id="CDQ69002.1"/>
    </source>
</evidence>
<dbReference type="AlphaFoldDB" id="A0A060WPN4"/>
<reference evidence="1" key="2">
    <citation type="submission" date="2014-03" db="EMBL/GenBank/DDBJ databases">
        <authorList>
            <person name="Genoscope - CEA"/>
        </authorList>
    </citation>
    <scope>NUCLEOTIDE SEQUENCE</scope>
</reference>
<name>A0A060WPN4_ONCMY</name>
<dbReference type="PaxDb" id="8022-A0A060WPN4"/>
<dbReference type="InterPro" id="IPR050292">
    <property type="entry name" value="Glutamine_Synthetase"/>
</dbReference>
<sequence>MLYNKSFRMVLKGNWNGAGCHTEVSTKEISEEGWLQHIEQAIEKLSKQHAEHIRVYDPCGGQDNIRCLTG</sequence>
<dbReference type="Gene3D" id="3.30.590.10">
    <property type="entry name" value="Glutamine synthetase/guanido kinase, catalytic domain"/>
    <property type="match status" value="1"/>
</dbReference>
<accession>A0A060WPN4</accession>
<dbReference type="STRING" id="8022.A0A060WPN4"/>
<dbReference type="PANTHER" id="PTHR20852">
    <property type="entry name" value="GLUTAMINE SYNTHETASE"/>
    <property type="match status" value="1"/>
</dbReference>
<reference evidence="1" key="1">
    <citation type="journal article" date="2014" name="Nat. Commun.">
        <title>The rainbow trout genome provides novel insights into evolution after whole-genome duplication in vertebrates.</title>
        <authorList>
            <person name="Berthelot C."/>
            <person name="Brunet F."/>
            <person name="Chalopin D."/>
            <person name="Juanchich A."/>
            <person name="Bernard M."/>
            <person name="Noel B."/>
            <person name="Bento P."/>
            <person name="Da Silva C."/>
            <person name="Labadie K."/>
            <person name="Alberti A."/>
            <person name="Aury J.M."/>
            <person name="Louis A."/>
            <person name="Dehais P."/>
            <person name="Bardou P."/>
            <person name="Montfort J."/>
            <person name="Klopp C."/>
            <person name="Cabau C."/>
            <person name="Gaspin C."/>
            <person name="Thorgaard G.H."/>
            <person name="Boussaha M."/>
            <person name="Quillet E."/>
            <person name="Guyomard R."/>
            <person name="Galiana D."/>
            <person name="Bobe J."/>
            <person name="Volff J.N."/>
            <person name="Genet C."/>
            <person name="Wincker P."/>
            <person name="Jaillon O."/>
            <person name="Roest Crollius H."/>
            <person name="Guiguen Y."/>
        </authorList>
    </citation>
    <scope>NUCLEOTIDE SEQUENCE [LARGE SCALE GENOMIC DNA]</scope>
</reference>
<dbReference type="EMBL" id="FR904649">
    <property type="protein sequence ID" value="CDQ69002.1"/>
    <property type="molecule type" value="Genomic_DNA"/>
</dbReference>
<dbReference type="InterPro" id="IPR014746">
    <property type="entry name" value="Gln_synth/guanido_kin_cat_dom"/>
</dbReference>
<organism evidence="1 2">
    <name type="scientific">Oncorhynchus mykiss</name>
    <name type="common">Rainbow trout</name>
    <name type="synonym">Salmo gairdneri</name>
    <dbReference type="NCBI Taxonomy" id="8022"/>
    <lineage>
        <taxon>Eukaryota</taxon>
        <taxon>Metazoa</taxon>
        <taxon>Chordata</taxon>
        <taxon>Craniata</taxon>
        <taxon>Vertebrata</taxon>
        <taxon>Euteleostomi</taxon>
        <taxon>Actinopterygii</taxon>
        <taxon>Neopterygii</taxon>
        <taxon>Teleostei</taxon>
        <taxon>Protacanthopterygii</taxon>
        <taxon>Salmoniformes</taxon>
        <taxon>Salmonidae</taxon>
        <taxon>Salmoninae</taxon>
        <taxon>Oncorhynchus</taxon>
    </lineage>
</organism>